<dbReference type="SUPFAM" id="SSF46955">
    <property type="entry name" value="Putative DNA-binding domain"/>
    <property type="match status" value="1"/>
</dbReference>
<gene>
    <name evidence="1" type="ORF">EV670_1606</name>
</gene>
<dbReference type="AlphaFoldDB" id="A0A4Q7VWC0"/>
<organism evidence="1 2">
    <name type="scientific">Rivibacter subsaxonicus</name>
    <dbReference type="NCBI Taxonomy" id="457575"/>
    <lineage>
        <taxon>Bacteria</taxon>
        <taxon>Pseudomonadati</taxon>
        <taxon>Pseudomonadota</taxon>
        <taxon>Betaproteobacteria</taxon>
        <taxon>Burkholderiales</taxon>
        <taxon>Rivibacter</taxon>
    </lineage>
</organism>
<name>A0A4Q7VWC0_9BURK</name>
<dbReference type="Proteomes" id="UP000293671">
    <property type="component" value="Unassembled WGS sequence"/>
</dbReference>
<evidence type="ECO:0000313" key="2">
    <source>
        <dbReference type="Proteomes" id="UP000293671"/>
    </source>
</evidence>
<dbReference type="Gene3D" id="1.10.238.160">
    <property type="match status" value="1"/>
</dbReference>
<sequence length="76" mass="8224">MNHVFLRLPVVKARTGLSGPTIRRWITEGRFPAPVPLGGRSVGWLSTEVDAWMDAQLNRRAAQSPGTAAARAVGDE</sequence>
<dbReference type="InterPro" id="IPR009061">
    <property type="entry name" value="DNA-bd_dom_put_sf"/>
</dbReference>
<dbReference type="OrthoDB" id="5398721at2"/>
<comment type="caution">
    <text evidence="1">The sequence shown here is derived from an EMBL/GenBank/DDBJ whole genome shotgun (WGS) entry which is preliminary data.</text>
</comment>
<keyword evidence="2" id="KW-1185">Reference proteome</keyword>
<dbReference type="RefSeq" id="WP_130431321.1">
    <property type="nucleotide sequence ID" value="NZ_SHKP01000005.1"/>
</dbReference>
<dbReference type="Pfam" id="PF05930">
    <property type="entry name" value="Phage_AlpA"/>
    <property type="match status" value="1"/>
</dbReference>
<evidence type="ECO:0000313" key="1">
    <source>
        <dbReference type="EMBL" id="RZU00893.1"/>
    </source>
</evidence>
<accession>A0A4Q7VWC0</accession>
<reference evidence="1 2" key="1">
    <citation type="submission" date="2019-02" db="EMBL/GenBank/DDBJ databases">
        <title>Genomic Encyclopedia of Type Strains, Phase IV (KMG-IV): sequencing the most valuable type-strain genomes for metagenomic binning, comparative biology and taxonomic classification.</title>
        <authorList>
            <person name="Goeker M."/>
        </authorList>
    </citation>
    <scope>NUCLEOTIDE SEQUENCE [LARGE SCALE GENOMIC DNA]</scope>
    <source>
        <strain evidence="1 2">DSM 19570</strain>
    </source>
</reference>
<proteinExistence type="predicted"/>
<dbReference type="InterPro" id="IPR010260">
    <property type="entry name" value="AlpA"/>
</dbReference>
<protein>
    <submittedName>
        <fullName evidence="1">AlpA family transcriptional regulator</fullName>
    </submittedName>
</protein>
<dbReference type="EMBL" id="SHKP01000005">
    <property type="protein sequence ID" value="RZU00893.1"/>
    <property type="molecule type" value="Genomic_DNA"/>
</dbReference>